<evidence type="ECO:0000313" key="2">
    <source>
        <dbReference type="Proteomes" id="UP001281147"/>
    </source>
</evidence>
<sequence length="649" mass="71494">MLKAPGDELMSAIVTASDPRFSDVLRSRLKGNSALAGLIARAVAPKLPSWASARRISCKKVLVSWNEPVRLVWLNFGNRTIADRVSDKFNRGQYRVCGYTVKAGSPTSSGTPRNPVAWTVLLQNVPAAADTDDIGGSMSVEYDRPRHIEMGKATGAYDVGSAPTLVESLLTRIGPVEFNMRPESHGKRFKAIAMFTHATDARAAVTSLHNQPQEFLGQGRLSVTLLSSSKFNVSARVYKNTQKQLDAHVGGWNDQYVSFRVYPDAIPAKHFVTLKVEGEGAEKVAKATGIVEEILAGKTIQSEDGPFWLLLFAGNGPALEQLKQIETRYGVLIERDRSKGQLRYFGPTDRFLAVQESVIRELKAGQTSSHVLELSGEDFAWVCRGGLREITAALESDAVSFDVVSKPKRIIVAGSMDDLQRATSIVQHRKAPHAIKPNLGNDDDCSICWTPAEHLVALDCQHVYCLDCFESLCVSADSSGSEFTVRCQGGMGSCGKILELRELQAHLSSASLEEVLKASFKSYLRPRVNQYRYCPSPDCDYIYRANAGMQTCSKCLEVICTECHEQHDKMTCADFKDLKSGGYEAFEKFKEQMKIKDCPKCKTPIEKTEGCNHMTCGGCNIHICWVCMKTFASGPPVYEHMSTEHGGMM</sequence>
<proteinExistence type="predicted"/>
<evidence type="ECO:0000313" key="1">
    <source>
        <dbReference type="EMBL" id="KAK3703370.1"/>
    </source>
</evidence>
<dbReference type="EMBL" id="JAUTXU010000152">
    <property type="protein sequence ID" value="KAK3703370.1"/>
    <property type="molecule type" value="Genomic_DNA"/>
</dbReference>
<keyword evidence="2" id="KW-1185">Reference proteome</keyword>
<comment type="caution">
    <text evidence="1">The sequence shown here is derived from an EMBL/GenBank/DDBJ whole genome shotgun (WGS) entry which is preliminary data.</text>
</comment>
<organism evidence="1 2">
    <name type="scientific">Vermiconidia calcicola</name>
    <dbReference type="NCBI Taxonomy" id="1690605"/>
    <lineage>
        <taxon>Eukaryota</taxon>
        <taxon>Fungi</taxon>
        <taxon>Dikarya</taxon>
        <taxon>Ascomycota</taxon>
        <taxon>Pezizomycotina</taxon>
        <taxon>Dothideomycetes</taxon>
        <taxon>Dothideomycetidae</taxon>
        <taxon>Mycosphaerellales</taxon>
        <taxon>Extremaceae</taxon>
        <taxon>Vermiconidia</taxon>
    </lineage>
</organism>
<gene>
    <name evidence="1" type="ORF">LTR37_014476</name>
</gene>
<accession>A0ACC3MTD4</accession>
<reference evidence="1" key="1">
    <citation type="submission" date="2023-07" db="EMBL/GenBank/DDBJ databases">
        <title>Black Yeasts Isolated from many extreme environments.</title>
        <authorList>
            <person name="Coleine C."/>
            <person name="Stajich J.E."/>
            <person name="Selbmann L."/>
        </authorList>
    </citation>
    <scope>NUCLEOTIDE SEQUENCE</scope>
    <source>
        <strain evidence="1">CCFEE 5714</strain>
    </source>
</reference>
<name>A0ACC3MTD4_9PEZI</name>
<dbReference type="Proteomes" id="UP001281147">
    <property type="component" value="Unassembled WGS sequence"/>
</dbReference>
<protein>
    <submittedName>
        <fullName evidence="1">Uncharacterized protein</fullName>
    </submittedName>
</protein>